<gene>
    <name evidence="5" type="ORF">J2S11_001286</name>
</gene>
<dbReference type="SUPFAM" id="SSF55315">
    <property type="entry name" value="L30e-like"/>
    <property type="match status" value="1"/>
</dbReference>
<dbReference type="InterPro" id="IPR029028">
    <property type="entry name" value="Alpha/beta_knot_MTases"/>
</dbReference>
<dbReference type="CDD" id="cd18095">
    <property type="entry name" value="SpoU-like_rRNA-MTase"/>
    <property type="match status" value="1"/>
</dbReference>
<dbReference type="PANTHER" id="PTHR43191:SF2">
    <property type="entry name" value="RRNA METHYLTRANSFERASE 3, MITOCHONDRIAL"/>
    <property type="match status" value="1"/>
</dbReference>
<sequence>MYIESSQNPRFKEWKKLLTKKGRTKQRSFLVEGFHLAEEAFMSKWDIDAVLLMQDTVVTPSLEQYLAPYKSITFELSSKLFLELSETEAPQGIIVIVKQRELKIDEKSALFEAGQTILVVDQVQDPGNMGTIIRTADAAGVDAIVISKGSADIYSGKTLRSTQGSIFHLPIIQEELEEVLPDLEKEGWTILASALTDSVDVQQLALQNKPKIALIVGNEGQGVSEYALAQAHQRVKIPIWGQAESLNVGVATGILLYSIRSQFHFM</sequence>
<evidence type="ECO:0000256" key="3">
    <source>
        <dbReference type="ARBA" id="ARBA00022679"/>
    </source>
</evidence>
<evidence type="ECO:0000313" key="6">
    <source>
        <dbReference type="Proteomes" id="UP001235840"/>
    </source>
</evidence>
<reference evidence="5 6" key="1">
    <citation type="submission" date="2023-07" db="EMBL/GenBank/DDBJ databases">
        <title>Genomic Encyclopedia of Type Strains, Phase IV (KMG-IV): sequencing the most valuable type-strain genomes for metagenomic binning, comparative biology and taxonomic classification.</title>
        <authorList>
            <person name="Goeker M."/>
        </authorList>
    </citation>
    <scope>NUCLEOTIDE SEQUENCE [LARGE SCALE GENOMIC DNA]</scope>
    <source>
        <strain evidence="5 6">DSM 12751</strain>
    </source>
</reference>
<dbReference type="PANTHER" id="PTHR43191">
    <property type="entry name" value="RRNA METHYLTRANSFERASE 3"/>
    <property type="match status" value="1"/>
</dbReference>
<dbReference type="Gene3D" id="3.40.1280.10">
    <property type="match status" value="1"/>
</dbReference>
<dbReference type="Pfam" id="PF00588">
    <property type="entry name" value="SpoU_methylase"/>
    <property type="match status" value="1"/>
</dbReference>
<dbReference type="Pfam" id="PF22435">
    <property type="entry name" value="MRM3-like_sub_bind"/>
    <property type="match status" value="1"/>
</dbReference>
<evidence type="ECO:0000259" key="4">
    <source>
        <dbReference type="SMART" id="SM00967"/>
    </source>
</evidence>
<feature type="domain" description="RNA 2-O ribose methyltransferase substrate binding" evidence="4">
    <location>
        <begin position="30"/>
        <end position="103"/>
    </location>
</feature>
<dbReference type="InterPro" id="IPR029026">
    <property type="entry name" value="tRNA_m1G_MTases_N"/>
</dbReference>
<comment type="caution">
    <text evidence="5">The sequence shown here is derived from an EMBL/GenBank/DDBJ whole genome shotgun (WGS) entry which is preliminary data.</text>
</comment>
<dbReference type="InterPro" id="IPR013123">
    <property type="entry name" value="SpoU_subst-bd"/>
</dbReference>
<proteinExistence type="inferred from homology"/>
<dbReference type="EMBL" id="JAUSTY010000004">
    <property type="protein sequence ID" value="MDQ0165386.1"/>
    <property type="molecule type" value="Genomic_DNA"/>
</dbReference>
<dbReference type="InterPro" id="IPR029064">
    <property type="entry name" value="Ribosomal_eL30-like_sf"/>
</dbReference>
<dbReference type="GO" id="GO:0032259">
    <property type="term" value="P:methylation"/>
    <property type="evidence" value="ECO:0007669"/>
    <property type="project" value="UniProtKB-KW"/>
</dbReference>
<keyword evidence="6" id="KW-1185">Reference proteome</keyword>
<evidence type="ECO:0000313" key="5">
    <source>
        <dbReference type="EMBL" id="MDQ0165386.1"/>
    </source>
</evidence>
<evidence type="ECO:0000256" key="1">
    <source>
        <dbReference type="ARBA" id="ARBA00007228"/>
    </source>
</evidence>
<name>A0ABT9VWM9_9BACI</name>
<dbReference type="InterPro" id="IPR001537">
    <property type="entry name" value="SpoU_MeTrfase"/>
</dbReference>
<comment type="similarity">
    <text evidence="1">Belongs to the class IV-like SAM-binding methyltransferase superfamily. RNA methyltransferase TrmH family.</text>
</comment>
<organism evidence="5 6">
    <name type="scientific">Caldalkalibacillus horti</name>
    <dbReference type="NCBI Taxonomy" id="77523"/>
    <lineage>
        <taxon>Bacteria</taxon>
        <taxon>Bacillati</taxon>
        <taxon>Bacillota</taxon>
        <taxon>Bacilli</taxon>
        <taxon>Bacillales</taxon>
        <taxon>Bacillaceae</taxon>
        <taxon>Caldalkalibacillus</taxon>
    </lineage>
</organism>
<dbReference type="RefSeq" id="WP_307392432.1">
    <property type="nucleotide sequence ID" value="NZ_BAAADK010000045.1"/>
</dbReference>
<keyword evidence="3" id="KW-0808">Transferase</keyword>
<dbReference type="InterPro" id="IPR051259">
    <property type="entry name" value="rRNA_Methyltransferase"/>
</dbReference>
<accession>A0ABT9VWM9</accession>
<evidence type="ECO:0000256" key="2">
    <source>
        <dbReference type="ARBA" id="ARBA00022603"/>
    </source>
</evidence>
<dbReference type="GO" id="GO:0008168">
    <property type="term" value="F:methyltransferase activity"/>
    <property type="evidence" value="ECO:0007669"/>
    <property type="project" value="UniProtKB-KW"/>
</dbReference>
<dbReference type="SUPFAM" id="SSF75217">
    <property type="entry name" value="alpha/beta knot"/>
    <property type="match status" value="1"/>
</dbReference>
<dbReference type="Gene3D" id="3.30.1330.30">
    <property type="match status" value="1"/>
</dbReference>
<protein>
    <submittedName>
        <fullName evidence="5">TrmH family RNA methyltransferase</fullName>
    </submittedName>
</protein>
<dbReference type="SMART" id="SM00967">
    <property type="entry name" value="SpoU_sub_bind"/>
    <property type="match status" value="1"/>
</dbReference>
<dbReference type="InterPro" id="IPR053888">
    <property type="entry name" value="MRM3-like_sub_bind"/>
</dbReference>
<keyword evidence="2 5" id="KW-0489">Methyltransferase</keyword>
<dbReference type="Proteomes" id="UP001235840">
    <property type="component" value="Unassembled WGS sequence"/>
</dbReference>